<keyword evidence="2" id="KW-1185">Reference proteome</keyword>
<proteinExistence type="predicted"/>
<sequence length="257" mass="28167">VESRSLARDLAYYAESLAALRKYSPNAAVFLLVHKMDLVRQPRAVMLEKRASELRQASGDSEITMFGTSIYDESAWSQIVHTLIPNVSVLTRHLDKLATACSATEVILFECTTVTFLVSATSSNSSSSTPSNAPTPPSMPIHSPPSPPSSTSPTTLSSFGTHTSRASTLPRQDDGDPHRLDPRDTSVPLSLSRLSSRHFHSLEMELADFTAVLDELTKNTYVLIVVHDTTIETAALRLNIRLARKKFEELQSDSLLA</sequence>
<dbReference type="Proteomes" id="UP001055072">
    <property type="component" value="Unassembled WGS sequence"/>
</dbReference>
<name>A0ACB8TVR8_9APHY</name>
<reference evidence="1" key="1">
    <citation type="journal article" date="2021" name="Environ. Microbiol.">
        <title>Gene family expansions and transcriptome signatures uncover fungal adaptations to wood decay.</title>
        <authorList>
            <person name="Hage H."/>
            <person name="Miyauchi S."/>
            <person name="Viragh M."/>
            <person name="Drula E."/>
            <person name="Min B."/>
            <person name="Chaduli D."/>
            <person name="Navarro D."/>
            <person name="Favel A."/>
            <person name="Norest M."/>
            <person name="Lesage-Meessen L."/>
            <person name="Balint B."/>
            <person name="Merenyi Z."/>
            <person name="de Eugenio L."/>
            <person name="Morin E."/>
            <person name="Martinez A.T."/>
            <person name="Baldrian P."/>
            <person name="Stursova M."/>
            <person name="Martinez M.J."/>
            <person name="Novotny C."/>
            <person name="Magnuson J.K."/>
            <person name="Spatafora J.W."/>
            <person name="Maurice S."/>
            <person name="Pangilinan J."/>
            <person name="Andreopoulos W."/>
            <person name="LaButti K."/>
            <person name="Hundley H."/>
            <person name="Na H."/>
            <person name="Kuo A."/>
            <person name="Barry K."/>
            <person name="Lipzen A."/>
            <person name="Henrissat B."/>
            <person name="Riley R."/>
            <person name="Ahrendt S."/>
            <person name="Nagy L.G."/>
            <person name="Grigoriev I.V."/>
            <person name="Martin F."/>
            <person name="Rosso M.N."/>
        </authorList>
    </citation>
    <scope>NUCLEOTIDE SEQUENCE</scope>
    <source>
        <strain evidence="1">CBS 384.51</strain>
    </source>
</reference>
<accession>A0ACB8TVR8</accession>
<protein>
    <submittedName>
        <fullName evidence="1">Gtr1/RagA G protein conserved region-domain-containing protein</fullName>
    </submittedName>
</protein>
<evidence type="ECO:0000313" key="1">
    <source>
        <dbReference type="EMBL" id="KAI0086110.1"/>
    </source>
</evidence>
<organism evidence="1 2">
    <name type="scientific">Irpex rosettiformis</name>
    <dbReference type="NCBI Taxonomy" id="378272"/>
    <lineage>
        <taxon>Eukaryota</taxon>
        <taxon>Fungi</taxon>
        <taxon>Dikarya</taxon>
        <taxon>Basidiomycota</taxon>
        <taxon>Agaricomycotina</taxon>
        <taxon>Agaricomycetes</taxon>
        <taxon>Polyporales</taxon>
        <taxon>Irpicaceae</taxon>
        <taxon>Irpex</taxon>
    </lineage>
</organism>
<gene>
    <name evidence="1" type="ORF">BDY19DRAFT_963131</name>
</gene>
<evidence type="ECO:0000313" key="2">
    <source>
        <dbReference type="Proteomes" id="UP001055072"/>
    </source>
</evidence>
<comment type="caution">
    <text evidence="1">The sequence shown here is derived from an EMBL/GenBank/DDBJ whole genome shotgun (WGS) entry which is preliminary data.</text>
</comment>
<dbReference type="EMBL" id="MU274926">
    <property type="protein sequence ID" value="KAI0086110.1"/>
    <property type="molecule type" value="Genomic_DNA"/>
</dbReference>
<feature type="non-terminal residue" evidence="1">
    <location>
        <position position="1"/>
    </location>
</feature>